<accession>A0AAN9YQ89</accession>
<feature type="compositionally biased region" description="Basic and acidic residues" evidence="8">
    <location>
        <begin position="172"/>
        <end position="183"/>
    </location>
</feature>
<dbReference type="Proteomes" id="UP001320420">
    <property type="component" value="Unassembled WGS sequence"/>
</dbReference>
<feature type="compositionally biased region" description="Acidic residues" evidence="8">
    <location>
        <begin position="271"/>
        <end position="304"/>
    </location>
</feature>
<dbReference type="PANTHER" id="PTHR18934">
    <property type="entry name" value="ATP-DEPENDENT RNA HELICASE"/>
    <property type="match status" value="1"/>
</dbReference>
<keyword evidence="12" id="KW-1185">Reference proteome</keyword>
<keyword evidence="3" id="KW-0547">Nucleotide-binding</keyword>
<evidence type="ECO:0000256" key="7">
    <source>
        <dbReference type="ARBA" id="ARBA00047984"/>
    </source>
</evidence>
<feature type="domain" description="Helicase ATP-binding" evidence="9">
    <location>
        <begin position="400"/>
        <end position="577"/>
    </location>
</feature>
<comment type="catalytic activity">
    <reaction evidence="7">
        <text>ATP + H2O = ADP + phosphate + H(+)</text>
        <dbReference type="Rhea" id="RHEA:13065"/>
        <dbReference type="ChEBI" id="CHEBI:15377"/>
        <dbReference type="ChEBI" id="CHEBI:15378"/>
        <dbReference type="ChEBI" id="CHEBI:30616"/>
        <dbReference type="ChEBI" id="CHEBI:43474"/>
        <dbReference type="ChEBI" id="CHEBI:456216"/>
        <dbReference type="EC" id="3.6.4.13"/>
    </reaction>
</comment>
<proteinExistence type="inferred from homology"/>
<dbReference type="SMART" id="SM00847">
    <property type="entry name" value="HA2"/>
    <property type="match status" value="1"/>
</dbReference>
<dbReference type="InterPro" id="IPR003593">
    <property type="entry name" value="AAA+_ATPase"/>
</dbReference>
<dbReference type="AlphaFoldDB" id="A0AAN9YQ89"/>
<protein>
    <recommendedName>
        <fullName evidence="2">RNA helicase</fullName>
        <ecNumber evidence="2">3.6.4.13</ecNumber>
    </recommendedName>
</protein>
<feature type="region of interest" description="Disordered" evidence="8">
    <location>
        <begin position="670"/>
        <end position="703"/>
    </location>
</feature>
<dbReference type="SMART" id="SM00490">
    <property type="entry name" value="HELICc"/>
    <property type="match status" value="1"/>
</dbReference>
<dbReference type="InterPro" id="IPR001650">
    <property type="entry name" value="Helicase_C-like"/>
</dbReference>
<dbReference type="InterPro" id="IPR002464">
    <property type="entry name" value="DNA/RNA_helicase_DEAH_CS"/>
</dbReference>
<dbReference type="InterPro" id="IPR011545">
    <property type="entry name" value="DEAD/DEAH_box_helicase_dom"/>
</dbReference>
<dbReference type="GO" id="GO:1990904">
    <property type="term" value="C:ribonucleoprotein complex"/>
    <property type="evidence" value="ECO:0007669"/>
    <property type="project" value="UniProtKB-ARBA"/>
</dbReference>
<dbReference type="Gene3D" id="1.20.120.1080">
    <property type="match status" value="1"/>
</dbReference>
<feature type="compositionally biased region" description="Acidic residues" evidence="8">
    <location>
        <begin position="684"/>
        <end position="701"/>
    </location>
</feature>
<dbReference type="Pfam" id="PF04408">
    <property type="entry name" value="WHD_HA2"/>
    <property type="match status" value="1"/>
</dbReference>
<comment type="similarity">
    <text evidence="1">Belongs to the DEAD box helicase family. DEAH subfamily.</text>
</comment>
<evidence type="ECO:0000256" key="5">
    <source>
        <dbReference type="ARBA" id="ARBA00022806"/>
    </source>
</evidence>
<comment type="caution">
    <text evidence="11">The sequence shown here is derived from an EMBL/GenBank/DDBJ whole genome shotgun (WGS) entry which is preliminary data.</text>
</comment>
<dbReference type="Pfam" id="PF21010">
    <property type="entry name" value="HA2_C"/>
    <property type="match status" value="1"/>
</dbReference>
<evidence type="ECO:0000256" key="1">
    <source>
        <dbReference type="ARBA" id="ARBA00008792"/>
    </source>
</evidence>
<feature type="compositionally biased region" description="Polar residues" evidence="8">
    <location>
        <begin position="254"/>
        <end position="265"/>
    </location>
</feature>
<evidence type="ECO:0000256" key="8">
    <source>
        <dbReference type="SAM" id="MobiDB-lite"/>
    </source>
</evidence>
<dbReference type="CDD" id="cd17982">
    <property type="entry name" value="DEXHc_DHX37"/>
    <property type="match status" value="1"/>
</dbReference>
<dbReference type="InterPro" id="IPR007502">
    <property type="entry name" value="Helicase-assoc_dom"/>
</dbReference>
<dbReference type="Gene3D" id="3.40.50.300">
    <property type="entry name" value="P-loop containing nucleotide triphosphate hydrolases"/>
    <property type="match status" value="2"/>
</dbReference>
<feature type="compositionally biased region" description="Basic and acidic residues" evidence="8">
    <location>
        <begin position="204"/>
        <end position="213"/>
    </location>
</feature>
<evidence type="ECO:0000256" key="2">
    <source>
        <dbReference type="ARBA" id="ARBA00012552"/>
    </source>
</evidence>
<dbReference type="InterPro" id="IPR011709">
    <property type="entry name" value="DEAD-box_helicase_OB_fold"/>
</dbReference>
<feature type="compositionally biased region" description="Basic residues" evidence="8">
    <location>
        <begin position="1"/>
        <end position="13"/>
    </location>
</feature>
<feature type="region of interest" description="Disordered" evidence="8">
    <location>
        <begin position="1"/>
        <end position="34"/>
    </location>
</feature>
<dbReference type="PANTHER" id="PTHR18934:SF99">
    <property type="entry name" value="ATP-DEPENDENT RNA HELICASE DHX37-RELATED"/>
    <property type="match status" value="1"/>
</dbReference>
<gene>
    <name evidence="11" type="primary">ECM16</name>
    <name evidence="11" type="ORF">SLS62_007419</name>
</gene>
<dbReference type="EMBL" id="JAKJXP020000061">
    <property type="protein sequence ID" value="KAK7750572.1"/>
    <property type="molecule type" value="Genomic_DNA"/>
</dbReference>
<feature type="compositionally biased region" description="Basic residues" evidence="8">
    <location>
        <begin position="216"/>
        <end position="225"/>
    </location>
</feature>
<dbReference type="InterPro" id="IPR014001">
    <property type="entry name" value="Helicase_ATP-bd"/>
</dbReference>
<dbReference type="CDD" id="cd18791">
    <property type="entry name" value="SF2_C_RHA"/>
    <property type="match status" value="1"/>
</dbReference>
<dbReference type="InterPro" id="IPR048333">
    <property type="entry name" value="HA2_WH"/>
</dbReference>
<dbReference type="Pfam" id="PF07717">
    <property type="entry name" value="OB_NTP_bind"/>
    <property type="match status" value="1"/>
</dbReference>
<dbReference type="GO" id="GO:0005524">
    <property type="term" value="F:ATP binding"/>
    <property type="evidence" value="ECO:0007669"/>
    <property type="project" value="UniProtKB-KW"/>
</dbReference>
<organism evidence="11 12">
    <name type="scientific">Diatrype stigma</name>
    <dbReference type="NCBI Taxonomy" id="117547"/>
    <lineage>
        <taxon>Eukaryota</taxon>
        <taxon>Fungi</taxon>
        <taxon>Dikarya</taxon>
        <taxon>Ascomycota</taxon>
        <taxon>Pezizomycotina</taxon>
        <taxon>Sordariomycetes</taxon>
        <taxon>Xylariomycetidae</taxon>
        <taxon>Xylariales</taxon>
        <taxon>Diatrypaceae</taxon>
        <taxon>Diatrype</taxon>
    </lineage>
</organism>
<dbReference type="PROSITE" id="PS51194">
    <property type="entry name" value="HELICASE_CTER"/>
    <property type="match status" value="1"/>
</dbReference>
<keyword evidence="6" id="KW-0067">ATP-binding</keyword>
<name>A0AAN9YQ89_9PEZI</name>
<evidence type="ECO:0000313" key="12">
    <source>
        <dbReference type="Proteomes" id="UP001320420"/>
    </source>
</evidence>
<dbReference type="GO" id="GO:0000462">
    <property type="term" value="P:maturation of SSU-rRNA from tricistronic rRNA transcript (SSU-rRNA, 5.8S rRNA, LSU-rRNA)"/>
    <property type="evidence" value="ECO:0007669"/>
    <property type="project" value="TreeGrafter"/>
</dbReference>
<dbReference type="EC" id="3.6.4.13" evidence="2"/>
<dbReference type="SMART" id="SM00487">
    <property type="entry name" value="DEXDc"/>
    <property type="match status" value="1"/>
</dbReference>
<dbReference type="FunFam" id="3.40.50.300:FF:000637">
    <property type="entry name" value="ATP-dependent RNA helicase DHX37/DHR1"/>
    <property type="match status" value="1"/>
</dbReference>
<keyword evidence="5 11" id="KW-0347">Helicase</keyword>
<dbReference type="InterPro" id="IPR027417">
    <property type="entry name" value="P-loop_NTPase"/>
</dbReference>
<dbReference type="PROSITE" id="PS00690">
    <property type="entry name" value="DEAH_ATP_HELICASE"/>
    <property type="match status" value="1"/>
</dbReference>
<dbReference type="GO" id="GO:0016787">
    <property type="term" value="F:hydrolase activity"/>
    <property type="evidence" value="ECO:0007669"/>
    <property type="project" value="UniProtKB-KW"/>
</dbReference>
<dbReference type="Pfam" id="PF00271">
    <property type="entry name" value="Helicase_C"/>
    <property type="match status" value="1"/>
</dbReference>
<dbReference type="GO" id="GO:0003724">
    <property type="term" value="F:RNA helicase activity"/>
    <property type="evidence" value="ECO:0007669"/>
    <property type="project" value="UniProtKB-EC"/>
</dbReference>
<evidence type="ECO:0000313" key="11">
    <source>
        <dbReference type="EMBL" id="KAK7750572.1"/>
    </source>
</evidence>
<evidence type="ECO:0000256" key="4">
    <source>
        <dbReference type="ARBA" id="ARBA00022801"/>
    </source>
</evidence>
<sequence length="1252" mass="137760">MPKFVPRQRKHKVLAREKALQNASQEDVALPAQTDSNAVEIIPEAQKASRDARRAQLREELSAGATVSGKKAKRLEKYIDTKLKKDENRALLLKLAQSKIDTSLFQSTRNLGQGKETKRQALSRAYREKEAGVAQGDVDDLLFEPRRSPDSDVSDDEPIQRLPAHLKPRSSHALDKENDDSPKETANTVEPPTQPVAVGSGLKRPLELDDDGRPVIQKRQKRGGVKSKISLRPQVVLQEKSTHKPDQSEDEWNGFSSDAPTHDSASSGDEVSNEESEEESEDDESAADSSSEEGSSDDDEEDGENSATDVKQRSSAFKAWAHEQRNQALGYQPVGNDAILDIPKPANFKPRAPEVEPLPQDLLPTKDNKRKAFSVSVTRTPAIQKARLKLPVVAEEQKIMEAIHNDNVVVICGATGSGKTTQVPQFLFEAGYGSPGSPTPGMIGVTQPRKVAAVSMSKRVGEELGDRSDTVAYQIRFEGTTDEKTALKFMTDGVLLREVANDIALHKYSAVIIDEAHERSVNTDILIGMLSRVVKLRQEMAQDDPKISPLKLIIMSATLRVDDLTRNPTLFPIPPPVLEIEGRQHPVTVHFARQTRHDYVEEAFKKISKGHRKLPPGGFLVFLTGHDEISRLSKMLRAASGGLNPAPYPKVRISANDAPLEVEDIDFGEVNDNTADDRDGVPFIDDDEDEDEDDGEFDVSEEVGTGAGPLKMHILPLYSLLPTKEQMRVFEDPPEGSRQIILATNVAETSLTIPGTRYVFDCGRSKERKYNRDTGVQSYEIGWISKASANQRSGRAGRTGPGHCYRLYSSAVYERDFAEFADPELLRMPIEGVVLQLKAMRLQHVVNFPFPTPPDRQSIAKAEKMLQYLSAITPSGQATQIGSTMAKFPLPPRFARILLIGHLHECLPYTIALVAGLSVAEIFIPENQAVPALAVDAAAGAGLGFRTQEEVAAETRQAQARQRYNEAHRNFRSLDDASDALKLLQAVGEFAHDPTEAWCARHLVRFKALQEAQKLRRQLTALLQKDIPAFASIAFQERLGRPTARQVAALKQMVAAGFVDQVAIRADKAPVPPSETAAMMKWRKPRRAIDVPYVPLQPIHLQQHHRRTGEEQDDDNKAVYIHPSSVLAHFSPQECPDYIVYAGLQRAAATPAVVNPDGTTAAAKRLKTRMLALTDVTGAQLAGLAKGTPLLTYGKPIKEVPVSGGDGDGDLSLRDCWVVPYLRAEGTGGMGWPLPVTKVRQRKVAGKGWVVE</sequence>
<feature type="region of interest" description="Disordered" evidence="8">
    <location>
        <begin position="126"/>
        <end position="312"/>
    </location>
</feature>
<dbReference type="GO" id="GO:0003723">
    <property type="term" value="F:RNA binding"/>
    <property type="evidence" value="ECO:0007669"/>
    <property type="project" value="TreeGrafter"/>
</dbReference>
<keyword evidence="4" id="KW-0378">Hydrolase</keyword>
<evidence type="ECO:0000256" key="3">
    <source>
        <dbReference type="ARBA" id="ARBA00022741"/>
    </source>
</evidence>
<evidence type="ECO:0000259" key="9">
    <source>
        <dbReference type="PROSITE" id="PS51192"/>
    </source>
</evidence>
<feature type="domain" description="Helicase C-terminal" evidence="10">
    <location>
        <begin position="599"/>
        <end position="841"/>
    </location>
</feature>
<dbReference type="GO" id="GO:0005730">
    <property type="term" value="C:nucleolus"/>
    <property type="evidence" value="ECO:0007669"/>
    <property type="project" value="TreeGrafter"/>
</dbReference>
<dbReference type="SUPFAM" id="SSF52540">
    <property type="entry name" value="P-loop containing nucleoside triphosphate hydrolases"/>
    <property type="match status" value="1"/>
</dbReference>
<evidence type="ECO:0000259" key="10">
    <source>
        <dbReference type="PROSITE" id="PS51194"/>
    </source>
</evidence>
<dbReference type="Pfam" id="PF00270">
    <property type="entry name" value="DEAD"/>
    <property type="match status" value="1"/>
</dbReference>
<reference evidence="11 12" key="1">
    <citation type="submission" date="2024-02" db="EMBL/GenBank/DDBJ databases">
        <title>De novo assembly and annotation of 12 fungi associated with fruit tree decline syndrome in Ontario, Canada.</title>
        <authorList>
            <person name="Sulman M."/>
            <person name="Ellouze W."/>
            <person name="Ilyukhin E."/>
        </authorList>
    </citation>
    <scope>NUCLEOTIDE SEQUENCE [LARGE SCALE GENOMIC DNA]</scope>
    <source>
        <strain evidence="11 12">M11/M66-122</strain>
    </source>
</reference>
<evidence type="ECO:0000256" key="6">
    <source>
        <dbReference type="ARBA" id="ARBA00022840"/>
    </source>
</evidence>
<dbReference type="PROSITE" id="PS51192">
    <property type="entry name" value="HELICASE_ATP_BIND_1"/>
    <property type="match status" value="1"/>
</dbReference>
<dbReference type="SMART" id="SM00382">
    <property type="entry name" value="AAA"/>
    <property type="match status" value="1"/>
</dbReference>